<dbReference type="SUPFAM" id="SSF82549">
    <property type="entry name" value="DAK1/DegV-like"/>
    <property type="match status" value="1"/>
</dbReference>
<dbReference type="GO" id="GO:0008289">
    <property type="term" value="F:lipid binding"/>
    <property type="evidence" value="ECO:0007669"/>
    <property type="project" value="UniProtKB-KW"/>
</dbReference>
<organism evidence="3 4">
    <name type="scientific">Clostridium manihotivorum</name>
    <dbReference type="NCBI Taxonomy" id="2320868"/>
    <lineage>
        <taxon>Bacteria</taxon>
        <taxon>Bacillati</taxon>
        <taxon>Bacillota</taxon>
        <taxon>Clostridia</taxon>
        <taxon>Eubacteriales</taxon>
        <taxon>Clostridiaceae</taxon>
        <taxon>Clostridium</taxon>
    </lineage>
</organism>
<dbReference type="EMBL" id="CP025746">
    <property type="protein sequence ID" value="QAA33334.1"/>
    <property type="molecule type" value="Genomic_DNA"/>
</dbReference>
<keyword evidence="1" id="KW-0446">Lipid-binding</keyword>
<dbReference type="Proteomes" id="UP000286268">
    <property type="component" value="Chromosome"/>
</dbReference>
<dbReference type="PROSITE" id="PS51482">
    <property type="entry name" value="DEGV"/>
    <property type="match status" value="1"/>
</dbReference>
<dbReference type="NCBIfam" id="TIGR00762">
    <property type="entry name" value="DegV"/>
    <property type="match status" value="1"/>
</dbReference>
<evidence type="ECO:0000259" key="2">
    <source>
        <dbReference type="PROSITE" id="PS51480"/>
    </source>
</evidence>
<evidence type="ECO:0000256" key="1">
    <source>
        <dbReference type="ARBA" id="ARBA00023121"/>
    </source>
</evidence>
<protein>
    <submittedName>
        <fullName evidence="3">Fatty acid-binding protein DegV</fullName>
    </submittedName>
</protein>
<dbReference type="Pfam" id="PF02645">
    <property type="entry name" value="DegV"/>
    <property type="match status" value="1"/>
</dbReference>
<dbReference type="InterPro" id="IPR050270">
    <property type="entry name" value="DegV_domain_contain"/>
</dbReference>
<dbReference type="KEGG" id="cmah:C1I91_17710"/>
<dbReference type="PANTHER" id="PTHR33434:SF2">
    <property type="entry name" value="FATTY ACID-BINDING PROTEIN TM_1468"/>
    <property type="match status" value="1"/>
</dbReference>
<sequence length="596" mass="65248">MDSNIIDGNKLYFAFLAGANEVSKEKDNLNKINVFPVADGDTGTNLKNTLDYIIRYSTPSVSASETLKSLADAAIGGARGNSGSIFAQYICGMADSIGNADFLSSNTLSQCANSAVIYAYNSVMEPVEGTILSVMKSWSIALKETQELYTSLEDMLYQSLQIAKTALTNTNSELFALKGTSLVDSGAKGFLHFIEGFSNYIVNEEMLDYEITKEEVTATEECLDSDHKLQDIKHRYCTEAILEPSVVDMNSIKNALISFGDSLIVAGNSNKVKIHIHTNNPTELFLKLRQYGKILEQKIDDMQKQNDIVANKKYNIALVTDSIADIPKTLIDKYQITVIPISILLEDSIYLDRLTIDSDSFFEIEKSLKEYPTSSQPSIKNVEATFSFLSTHYDSIIAIMVSKELSGTFNVVNKAAEALSKQGKKISVINSRLNSGAQGLLVVKAAKEIAANKSHEQVLETINSCITKTKIYVNVNTLKYMVRGGRVKPLAGWLSKLVNIKPIVSLDNSGKGIAFGKSFSSKGSKKKLLALIKEQLSKSKIEDYVIVHGDAMDKALELKENLKTLIGKEPLFIMPVSTVVAMSAGRGSVAIAFITK</sequence>
<dbReference type="RefSeq" id="WP_128214057.1">
    <property type="nucleotide sequence ID" value="NZ_CP025746.1"/>
</dbReference>
<dbReference type="PROSITE" id="PS51480">
    <property type="entry name" value="DHAL"/>
    <property type="match status" value="1"/>
</dbReference>
<dbReference type="InterPro" id="IPR048394">
    <property type="entry name" value="FakA-like_M"/>
</dbReference>
<keyword evidence="4" id="KW-1185">Reference proteome</keyword>
<dbReference type="Gene3D" id="1.25.40.340">
    <property type="match status" value="1"/>
</dbReference>
<dbReference type="Gene3D" id="3.30.1180.10">
    <property type="match status" value="1"/>
</dbReference>
<dbReference type="SMART" id="SM01120">
    <property type="entry name" value="Dak2"/>
    <property type="match status" value="1"/>
</dbReference>
<dbReference type="InterPro" id="IPR004007">
    <property type="entry name" value="DhaL_dom"/>
</dbReference>
<dbReference type="SMART" id="SM01121">
    <property type="entry name" value="Dak1_2"/>
    <property type="match status" value="1"/>
</dbReference>
<name>A0A410DW69_9CLOT</name>
<dbReference type="InterPro" id="IPR036117">
    <property type="entry name" value="DhaL_dom_sf"/>
</dbReference>
<proteinExistence type="predicted"/>
<dbReference type="Gene3D" id="3.40.50.10170">
    <property type="match status" value="1"/>
</dbReference>
<dbReference type="PANTHER" id="PTHR33434">
    <property type="entry name" value="DEGV DOMAIN-CONTAINING PROTEIN DR_1986-RELATED"/>
    <property type="match status" value="1"/>
</dbReference>
<dbReference type="GO" id="GO:0006071">
    <property type="term" value="P:glycerol metabolic process"/>
    <property type="evidence" value="ECO:0007669"/>
    <property type="project" value="InterPro"/>
</dbReference>
<accession>A0A410DW69</accession>
<gene>
    <name evidence="3" type="ORF">C1I91_17710</name>
</gene>
<dbReference type="GO" id="GO:0004371">
    <property type="term" value="F:glycerone kinase activity"/>
    <property type="evidence" value="ECO:0007669"/>
    <property type="project" value="InterPro"/>
</dbReference>
<dbReference type="Pfam" id="PF21645">
    <property type="entry name" value="FakA-like_M"/>
    <property type="match status" value="1"/>
</dbReference>
<feature type="domain" description="DhaL" evidence="2">
    <location>
        <begin position="9"/>
        <end position="199"/>
    </location>
</feature>
<dbReference type="InterPro" id="IPR043168">
    <property type="entry name" value="DegV_C"/>
</dbReference>
<dbReference type="InterPro" id="IPR003797">
    <property type="entry name" value="DegV"/>
</dbReference>
<dbReference type="AlphaFoldDB" id="A0A410DW69"/>
<dbReference type="InterPro" id="IPR033470">
    <property type="entry name" value="FakA-like_C"/>
</dbReference>
<dbReference type="OrthoDB" id="9780216at2"/>
<reference evidence="3 4" key="1">
    <citation type="submission" date="2018-01" db="EMBL/GenBank/DDBJ databases">
        <title>Genome Sequencing and Assembly of Anaerobacter polyendosporus strain CT4.</title>
        <authorList>
            <person name="Tachaapaikoon C."/>
            <person name="Sutheeworapong S."/>
            <person name="Jenjaroenpun P."/>
            <person name="Wongsurawat T."/>
            <person name="Nookeaw I."/>
            <person name="Cheawchanlertfa P."/>
            <person name="Kosugi A."/>
            <person name="Cheevadhanarak S."/>
            <person name="Ratanakhanokchai K."/>
        </authorList>
    </citation>
    <scope>NUCLEOTIDE SEQUENCE [LARGE SCALE GENOMIC DNA]</scope>
    <source>
        <strain evidence="3 4">CT4</strain>
    </source>
</reference>
<dbReference type="Pfam" id="PF02734">
    <property type="entry name" value="Dak2"/>
    <property type="match status" value="1"/>
</dbReference>
<evidence type="ECO:0000313" key="4">
    <source>
        <dbReference type="Proteomes" id="UP000286268"/>
    </source>
</evidence>
<dbReference type="SUPFAM" id="SSF101473">
    <property type="entry name" value="DhaL-like"/>
    <property type="match status" value="1"/>
</dbReference>
<evidence type="ECO:0000313" key="3">
    <source>
        <dbReference type="EMBL" id="QAA33334.1"/>
    </source>
</evidence>